<dbReference type="GO" id="GO:0006400">
    <property type="term" value="P:tRNA modification"/>
    <property type="evidence" value="ECO:0007669"/>
    <property type="project" value="TreeGrafter"/>
</dbReference>
<comment type="similarity">
    <text evidence="3 10 13">Belongs to the IPP transferase family.</text>
</comment>
<comment type="subunit">
    <text evidence="10">Monomer.</text>
</comment>
<dbReference type="InterPro" id="IPR039657">
    <property type="entry name" value="Dimethylallyltransferase"/>
</dbReference>
<evidence type="ECO:0000256" key="2">
    <source>
        <dbReference type="ARBA" id="ARBA00003213"/>
    </source>
</evidence>
<feature type="site" description="Interaction with substrate tRNA" evidence="10">
    <location>
        <position position="123"/>
    </location>
</feature>
<evidence type="ECO:0000256" key="12">
    <source>
        <dbReference type="RuleBase" id="RU003784"/>
    </source>
</evidence>
<dbReference type="GO" id="GO:0052381">
    <property type="term" value="F:tRNA dimethylallyltransferase activity"/>
    <property type="evidence" value="ECO:0007669"/>
    <property type="project" value="UniProtKB-UniRule"/>
</dbReference>
<name>J0QS19_9HYPH</name>
<dbReference type="Pfam" id="PF01715">
    <property type="entry name" value="IPPT"/>
    <property type="match status" value="1"/>
</dbReference>
<dbReference type="InterPro" id="IPR027417">
    <property type="entry name" value="P-loop_NTPase"/>
</dbReference>
<dbReference type="Proteomes" id="UP000008952">
    <property type="component" value="Unassembled WGS sequence"/>
</dbReference>
<evidence type="ECO:0000256" key="3">
    <source>
        <dbReference type="ARBA" id="ARBA00005842"/>
    </source>
</evidence>
<evidence type="ECO:0000256" key="13">
    <source>
        <dbReference type="RuleBase" id="RU003785"/>
    </source>
</evidence>
<evidence type="ECO:0000256" key="4">
    <source>
        <dbReference type="ARBA" id="ARBA00022679"/>
    </source>
</evidence>
<dbReference type="eggNOG" id="COG0324">
    <property type="taxonomic scope" value="Bacteria"/>
</dbReference>
<dbReference type="PANTHER" id="PTHR11088:SF60">
    <property type="entry name" value="TRNA DIMETHYLALLYLTRANSFERASE"/>
    <property type="match status" value="1"/>
</dbReference>
<keyword evidence="7 10" id="KW-0067">ATP-binding</keyword>
<evidence type="ECO:0000313" key="15">
    <source>
        <dbReference type="Proteomes" id="UP000008952"/>
    </source>
</evidence>
<feature type="region of interest" description="Interaction with substrate tRNA" evidence="10">
    <location>
        <begin position="37"/>
        <end position="40"/>
    </location>
</feature>
<evidence type="ECO:0000256" key="5">
    <source>
        <dbReference type="ARBA" id="ARBA00022694"/>
    </source>
</evidence>
<evidence type="ECO:0000256" key="10">
    <source>
        <dbReference type="HAMAP-Rule" id="MF_00185"/>
    </source>
</evidence>
<keyword evidence="15" id="KW-1185">Reference proteome</keyword>
<dbReference type="GO" id="GO:0005524">
    <property type="term" value="F:ATP binding"/>
    <property type="evidence" value="ECO:0007669"/>
    <property type="project" value="UniProtKB-UniRule"/>
</dbReference>
<dbReference type="HAMAP" id="MF_00185">
    <property type="entry name" value="IPP_trans"/>
    <property type="match status" value="1"/>
</dbReference>
<dbReference type="SUPFAM" id="SSF52540">
    <property type="entry name" value="P-loop containing nucleoside triphosphate hydrolases"/>
    <property type="match status" value="1"/>
</dbReference>
<reference evidence="14 15" key="1">
    <citation type="submission" date="2012-03" db="EMBL/GenBank/DDBJ databases">
        <title>The Genome Sequence of Bartonella tamiae Th239.</title>
        <authorList>
            <consortium name="The Broad Institute Genome Sequencing Platform"/>
            <consortium name="The Broad Institute Genome Sequencing Center for Infectious Disease"/>
            <person name="Feldgarden M."/>
            <person name="Kirby J."/>
            <person name="Kosoy M."/>
            <person name="Birtles R."/>
            <person name="Probert W.S."/>
            <person name="Chiaraviglio L."/>
            <person name="Young S.K."/>
            <person name="Zeng Q."/>
            <person name="Gargeya S."/>
            <person name="Fitzgerald M."/>
            <person name="Haas B."/>
            <person name="Abouelleil A."/>
            <person name="Alvarado L."/>
            <person name="Arachchi H.M."/>
            <person name="Berlin A."/>
            <person name="Chapman S.B."/>
            <person name="Gearin G."/>
            <person name="Goldberg J."/>
            <person name="Griggs A."/>
            <person name="Gujja S."/>
            <person name="Hansen M."/>
            <person name="Heiman D."/>
            <person name="Howarth C."/>
            <person name="Larimer J."/>
            <person name="Lui A."/>
            <person name="MacDonald P.J.P."/>
            <person name="McCowen C."/>
            <person name="Montmayeur A."/>
            <person name="Murphy C."/>
            <person name="Neiman D."/>
            <person name="Pearson M."/>
            <person name="Priest M."/>
            <person name="Roberts A."/>
            <person name="Saif S."/>
            <person name="Shea T."/>
            <person name="Sisk P."/>
            <person name="Stolte C."/>
            <person name="Sykes S."/>
            <person name="Wortman J."/>
            <person name="Nusbaum C."/>
            <person name="Birren B."/>
        </authorList>
    </citation>
    <scope>NUCLEOTIDE SEQUENCE [LARGE SCALE GENOMIC DNA]</scope>
    <source>
        <strain evidence="14 15">Th239</strain>
    </source>
</reference>
<comment type="cofactor">
    <cofactor evidence="1 10">
        <name>Mg(2+)</name>
        <dbReference type="ChEBI" id="CHEBI:18420"/>
    </cofactor>
</comment>
<dbReference type="OrthoDB" id="9776390at2"/>
<evidence type="ECO:0000256" key="9">
    <source>
        <dbReference type="ARBA" id="ARBA00049563"/>
    </source>
</evidence>
<dbReference type="EC" id="2.5.1.75" evidence="10"/>
<dbReference type="PANTHER" id="PTHR11088">
    <property type="entry name" value="TRNA DIMETHYLALLYLTRANSFERASE"/>
    <property type="match status" value="1"/>
</dbReference>
<dbReference type="STRING" id="1094558.ME5_01197"/>
<evidence type="ECO:0000313" key="14">
    <source>
        <dbReference type="EMBL" id="EJF88646.1"/>
    </source>
</evidence>
<keyword evidence="4 10" id="KW-0808">Transferase</keyword>
<organism evidence="14 15">
    <name type="scientific">Bartonella tamiae Th239</name>
    <dbReference type="NCBI Taxonomy" id="1094558"/>
    <lineage>
        <taxon>Bacteria</taxon>
        <taxon>Pseudomonadati</taxon>
        <taxon>Pseudomonadota</taxon>
        <taxon>Alphaproteobacteria</taxon>
        <taxon>Hyphomicrobiales</taxon>
        <taxon>Bartonellaceae</taxon>
        <taxon>Bartonella</taxon>
    </lineage>
</organism>
<keyword evidence="5 10" id="KW-0819">tRNA processing</keyword>
<feature type="binding site" evidence="10">
    <location>
        <begin position="14"/>
        <end position="19"/>
    </location>
    <ligand>
        <name>substrate</name>
    </ligand>
</feature>
<comment type="function">
    <text evidence="2 10 12">Catalyzes the transfer of a dimethylallyl group onto the adenine at position 37 in tRNAs that read codons beginning with uridine, leading to the formation of N6-(dimethylallyl)adenosine (i(6)A).</text>
</comment>
<dbReference type="NCBIfam" id="TIGR00174">
    <property type="entry name" value="miaA"/>
    <property type="match status" value="1"/>
</dbReference>
<evidence type="ECO:0000256" key="7">
    <source>
        <dbReference type="ARBA" id="ARBA00022840"/>
    </source>
</evidence>
<comment type="caution">
    <text evidence="14">The sequence shown here is derived from an EMBL/GenBank/DDBJ whole genome shotgun (WGS) entry which is preliminary data.</text>
</comment>
<keyword evidence="8 10" id="KW-0460">Magnesium</keyword>
<proteinExistence type="inferred from homology"/>
<evidence type="ECO:0000256" key="8">
    <source>
        <dbReference type="ARBA" id="ARBA00022842"/>
    </source>
</evidence>
<dbReference type="PATRIC" id="fig|1094558.3.peg.1295"/>
<dbReference type="HOGENOM" id="CLU_032616_0_1_5"/>
<dbReference type="Gene3D" id="1.10.20.140">
    <property type="match status" value="1"/>
</dbReference>
<dbReference type="EMBL" id="AIMB01000008">
    <property type="protein sequence ID" value="EJF88646.1"/>
    <property type="molecule type" value="Genomic_DNA"/>
</dbReference>
<protein>
    <recommendedName>
        <fullName evidence="10">tRNA dimethylallyltransferase</fullName>
        <ecNumber evidence="10">2.5.1.75</ecNumber>
    </recommendedName>
    <alternativeName>
        <fullName evidence="10">Dimethylallyl diphosphate:tRNA dimethylallyltransferase</fullName>
        <shortName evidence="10">DMAPP:tRNA dimethylallyltransferase</shortName>
        <shortName evidence="10">DMATase</shortName>
    </alternativeName>
    <alternativeName>
        <fullName evidence="10">Isopentenyl-diphosphate:tRNA isopentenyltransferase</fullName>
        <shortName evidence="10">IPP transferase</shortName>
        <shortName evidence="10">IPPT</shortName>
        <shortName evidence="10">IPTase</shortName>
    </alternativeName>
</protein>
<dbReference type="AlphaFoldDB" id="J0QS19"/>
<evidence type="ECO:0000256" key="11">
    <source>
        <dbReference type="RuleBase" id="RU003783"/>
    </source>
</evidence>
<feature type="site" description="Interaction with substrate tRNA" evidence="10">
    <location>
        <position position="101"/>
    </location>
</feature>
<feature type="binding site" evidence="10">
    <location>
        <begin position="12"/>
        <end position="19"/>
    </location>
    <ligand>
        <name>ATP</name>
        <dbReference type="ChEBI" id="CHEBI:30616"/>
    </ligand>
</feature>
<dbReference type="Gene3D" id="3.40.50.300">
    <property type="entry name" value="P-loop containing nucleotide triphosphate hydrolases"/>
    <property type="match status" value="1"/>
</dbReference>
<sequence>MVAKGNITLIAGPTASGKSDFALKLAEKTDAIIINADSMQIYDVLQIITARPALIDMKKIPHYLYGYIHPSVAYSTGEWMRDVKNIMKSQSHREIIFVGGTGLYFKALLEGIAEIPPVPEDIRQKWRKIAQEESEERLFALLLSQDAQTASRLKPQDRQRVTRALEVFEATGQSLSYWQDTKTIPIIDKDTAQKYLLFPERSLVYQRIEHRFDKMVARGALEEVRQLAQLSLNPQLPAMKAIGVPDLLDVLQNMKPLDEAIKNAKTQTRRYAKRQMTWFRHQFDQSWSVL</sequence>
<accession>J0QS19</accession>
<feature type="region of interest" description="Interaction with substrate tRNA" evidence="10">
    <location>
        <begin position="159"/>
        <end position="163"/>
    </location>
</feature>
<dbReference type="RefSeq" id="WP_008039376.1">
    <property type="nucleotide sequence ID" value="NZ_JH725147.1"/>
</dbReference>
<comment type="caution">
    <text evidence="10">Lacks conserved residue(s) required for the propagation of feature annotation.</text>
</comment>
<dbReference type="InterPro" id="IPR018022">
    <property type="entry name" value="IPT"/>
</dbReference>
<evidence type="ECO:0000256" key="1">
    <source>
        <dbReference type="ARBA" id="ARBA00001946"/>
    </source>
</evidence>
<evidence type="ECO:0000256" key="6">
    <source>
        <dbReference type="ARBA" id="ARBA00022741"/>
    </source>
</evidence>
<comment type="catalytic activity">
    <reaction evidence="9 10 11">
        <text>adenosine(37) in tRNA + dimethylallyl diphosphate = N(6)-dimethylallyladenosine(37) in tRNA + diphosphate</text>
        <dbReference type="Rhea" id="RHEA:26482"/>
        <dbReference type="Rhea" id="RHEA-COMP:10162"/>
        <dbReference type="Rhea" id="RHEA-COMP:10375"/>
        <dbReference type="ChEBI" id="CHEBI:33019"/>
        <dbReference type="ChEBI" id="CHEBI:57623"/>
        <dbReference type="ChEBI" id="CHEBI:74411"/>
        <dbReference type="ChEBI" id="CHEBI:74415"/>
        <dbReference type="EC" id="2.5.1.75"/>
    </reaction>
</comment>
<gene>
    <name evidence="10" type="primary">miaA</name>
    <name evidence="14" type="ORF">ME5_01197</name>
</gene>
<keyword evidence="6 10" id="KW-0547">Nucleotide-binding</keyword>